<dbReference type="EMBL" id="JAWJUL010000055">
    <property type="protein sequence ID" value="MDV3440807.1"/>
    <property type="molecule type" value="Genomic_DNA"/>
</dbReference>
<evidence type="ECO:0000313" key="2">
    <source>
        <dbReference type="EMBL" id="MDV3440807.1"/>
    </source>
</evidence>
<reference evidence="2 3" key="1">
    <citation type="submission" date="2023-10" db="EMBL/GenBank/DDBJ databases">
        <title>Pseudomonas otitidis isolated from a paediatric patient with cystic fibrosis in Chile.</title>
        <authorList>
            <person name="Amsteins-Romero L."/>
            <person name="Opazo-Capurro A."/>
            <person name="Matus-Kohler M."/>
            <person name="Gonzalez-Rocha G."/>
        </authorList>
    </citation>
    <scope>NUCLEOTIDE SEQUENCE [LARGE SCALE GENOMIC DNA]</scope>
    <source>
        <strain evidence="2 3">P-714</strain>
    </source>
</reference>
<dbReference type="Proteomes" id="UP001273935">
    <property type="component" value="Unassembled WGS sequence"/>
</dbReference>
<dbReference type="RefSeq" id="WP_309042712.1">
    <property type="nucleotide sequence ID" value="NZ_CP133395.1"/>
</dbReference>
<dbReference type="InterPro" id="IPR009506">
    <property type="entry name" value="YjiS-like"/>
</dbReference>
<keyword evidence="3" id="KW-1185">Reference proteome</keyword>
<comment type="caution">
    <text evidence="2">The sequence shown here is derived from an EMBL/GenBank/DDBJ whole genome shotgun (WGS) entry which is preliminary data.</text>
</comment>
<evidence type="ECO:0000259" key="1">
    <source>
        <dbReference type="Pfam" id="PF06568"/>
    </source>
</evidence>
<dbReference type="Pfam" id="PF06568">
    <property type="entry name" value="YjiS-like"/>
    <property type="match status" value="1"/>
</dbReference>
<accession>A0ABU3XSB3</accession>
<sequence length="56" mass="6762">MTWRTLLARLQRWAQLYQQRRDLARASDAMLKDLGLSRADVMRESERPFWDDPLAR</sequence>
<gene>
    <name evidence="2" type="ORF">R0G64_15375</name>
</gene>
<organism evidence="2 3">
    <name type="scientific">Metapseudomonas otitidis</name>
    <dbReference type="NCBI Taxonomy" id="319939"/>
    <lineage>
        <taxon>Bacteria</taxon>
        <taxon>Pseudomonadati</taxon>
        <taxon>Pseudomonadota</taxon>
        <taxon>Gammaproteobacteria</taxon>
        <taxon>Pseudomonadales</taxon>
        <taxon>Pseudomonadaceae</taxon>
        <taxon>Metapseudomonas</taxon>
    </lineage>
</organism>
<evidence type="ECO:0000313" key="3">
    <source>
        <dbReference type="Proteomes" id="UP001273935"/>
    </source>
</evidence>
<protein>
    <submittedName>
        <fullName evidence="2">DUF1127 domain-containing protein</fullName>
    </submittedName>
</protein>
<proteinExistence type="predicted"/>
<name>A0ABU3XSB3_9GAMM</name>
<feature type="domain" description="YjiS-like" evidence="1">
    <location>
        <begin position="6"/>
        <end position="41"/>
    </location>
</feature>